<feature type="region of interest" description="Disordered" evidence="1">
    <location>
        <begin position="1"/>
        <end position="80"/>
    </location>
</feature>
<evidence type="ECO:0000313" key="2">
    <source>
        <dbReference type="EMBL" id="SDD41706.1"/>
    </source>
</evidence>
<reference evidence="2 3" key="1">
    <citation type="submission" date="2016-10" db="EMBL/GenBank/DDBJ databases">
        <authorList>
            <person name="de Groot N.N."/>
        </authorList>
    </citation>
    <scope>NUCLEOTIDE SEQUENCE [LARGE SCALE GENOMIC DNA]</scope>
    <source>
        <strain evidence="2 3">DSM 16619</strain>
    </source>
</reference>
<dbReference type="EMBL" id="FMZC01000006">
    <property type="protein sequence ID" value="SDD41706.1"/>
    <property type="molecule type" value="Genomic_DNA"/>
</dbReference>
<organism evidence="2 3">
    <name type="scientific">Paracidovorax valerianellae</name>
    <dbReference type="NCBI Taxonomy" id="187868"/>
    <lineage>
        <taxon>Bacteria</taxon>
        <taxon>Pseudomonadati</taxon>
        <taxon>Pseudomonadota</taxon>
        <taxon>Betaproteobacteria</taxon>
        <taxon>Burkholderiales</taxon>
        <taxon>Comamonadaceae</taxon>
        <taxon>Paracidovorax</taxon>
    </lineage>
</organism>
<gene>
    <name evidence="2" type="ORF">SAMN05192589_106106</name>
</gene>
<protein>
    <submittedName>
        <fullName evidence="2">Uncharacterized protein</fullName>
    </submittedName>
</protein>
<evidence type="ECO:0000313" key="3">
    <source>
        <dbReference type="Proteomes" id="UP000198781"/>
    </source>
</evidence>
<feature type="compositionally biased region" description="Basic and acidic residues" evidence="1">
    <location>
        <begin position="11"/>
        <end position="26"/>
    </location>
</feature>
<feature type="compositionally biased region" description="Low complexity" evidence="1">
    <location>
        <begin position="50"/>
        <end position="72"/>
    </location>
</feature>
<dbReference type="Proteomes" id="UP000198781">
    <property type="component" value="Unassembled WGS sequence"/>
</dbReference>
<sequence length="80" mass="8012">MNASNPPDESLNDRAAPDAQDLERGQARQPDGPNVAPSPTEHLAARGQLPAGRAASLGADAADPADPGASAPSPAPLPKR</sequence>
<dbReference type="RefSeq" id="WP_092743784.1">
    <property type="nucleotide sequence ID" value="NZ_FMZC01000006.1"/>
</dbReference>
<keyword evidence="3" id="KW-1185">Reference proteome</keyword>
<accession>A0A1G6ULV9</accession>
<proteinExistence type="predicted"/>
<name>A0A1G6ULV9_9BURK</name>
<evidence type="ECO:0000256" key="1">
    <source>
        <dbReference type="SAM" id="MobiDB-lite"/>
    </source>
</evidence>
<dbReference type="AlphaFoldDB" id="A0A1G6ULV9"/>